<dbReference type="Pfam" id="PF08281">
    <property type="entry name" value="Sigma70_r4_2"/>
    <property type="match status" value="1"/>
</dbReference>
<dbReference type="NCBIfam" id="TIGR02937">
    <property type="entry name" value="sigma70-ECF"/>
    <property type="match status" value="1"/>
</dbReference>
<organism evidence="8 9">
    <name type="scientific">Amycolatopsis antarctica</name>
    <dbReference type="NCBI Taxonomy" id="1854586"/>
    <lineage>
        <taxon>Bacteria</taxon>
        <taxon>Bacillati</taxon>
        <taxon>Actinomycetota</taxon>
        <taxon>Actinomycetes</taxon>
        <taxon>Pseudonocardiales</taxon>
        <taxon>Pseudonocardiaceae</taxon>
        <taxon>Amycolatopsis</taxon>
    </lineage>
</organism>
<dbReference type="InterPro" id="IPR013324">
    <property type="entry name" value="RNA_pol_sigma_r3/r4-like"/>
</dbReference>
<evidence type="ECO:0000313" key="9">
    <source>
        <dbReference type="Proteomes" id="UP000242444"/>
    </source>
</evidence>
<feature type="domain" description="RNA polymerase sigma factor 70 region 4 type 2" evidence="6">
    <location>
        <begin position="108"/>
        <end position="158"/>
    </location>
</feature>
<keyword evidence="3" id="KW-0731">Sigma factor</keyword>
<keyword evidence="4" id="KW-0804">Transcription</keyword>
<evidence type="ECO:0000259" key="6">
    <source>
        <dbReference type="Pfam" id="PF08281"/>
    </source>
</evidence>
<dbReference type="Gene3D" id="1.10.10.10">
    <property type="entry name" value="Winged helix-like DNA-binding domain superfamily/Winged helix DNA-binding domain"/>
    <property type="match status" value="1"/>
</dbReference>
<evidence type="ECO:0000259" key="7">
    <source>
        <dbReference type="Pfam" id="PF20239"/>
    </source>
</evidence>
<sequence>MAGTEVEDLLRRVAPRVLGAVVRRYGHFDAAEDAIQEALLAAAAQWPAEGVPEHPHGWLITVASRRLTDLLRAEQARRRREDTVARWELPEDRRSPVADADDTLVLLFLCCHPSLTPAGQIALTLRAVGGLTTTEIARAFLVPEATMTRRITRAKQRIRDSGVPFAMPGPAERARRLASVLHVLYLIFTEGYAGTTGPHLRRDELATEAIRLTRTVHRLLPGDGEVAGLLALMLLTDARKAARTGPDGALIPMAEQDRGLWDAERIAEGVTLITATLPRGRTGPYQLQAAIAALHDEAPRAEATDWPQITALYGLLLRISDNPVVALNHAVAVGMSQGAAAGLALLDDLDGDARVAEDHRLHAVRAHLREMSGDLTGARASYRAAAARTTSLPRQRYLHGRAARLDGGR</sequence>
<evidence type="ECO:0000256" key="3">
    <source>
        <dbReference type="ARBA" id="ARBA00023082"/>
    </source>
</evidence>
<proteinExistence type="inferred from homology"/>
<feature type="domain" description="DUF6596" evidence="7">
    <location>
        <begin position="176"/>
        <end position="275"/>
    </location>
</feature>
<evidence type="ECO:0000256" key="1">
    <source>
        <dbReference type="ARBA" id="ARBA00010641"/>
    </source>
</evidence>
<dbReference type="PANTHER" id="PTHR47756">
    <property type="entry name" value="BLL6612 PROTEIN-RELATED"/>
    <property type="match status" value="1"/>
</dbReference>
<dbReference type="GO" id="GO:0016987">
    <property type="term" value="F:sigma factor activity"/>
    <property type="evidence" value="ECO:0007669"/>
    <property type="project" value="UniProtKB-KW"/>
</dbReference>
<dbReference type="SUPFAM" id="SSF88659">
    <property type="entry name" value="Sigma3 and sigma4 domains of RNA polymerase sigma factors"/>
    <property type="match status" value="1"/>
</dbReference>
<dbReference type="InterPro" id="IPR036388">
    <property type="entry name" value="WH-like_DNA-bd_sf"/>
</dbReference>
<dbReference type="InterPro" id="IPR014284">
    <property type="entry name" value="RNA_pol_sigma-70_dom"/>
</dbReference>
<evidence type="ECO:0000256" key="4">
    <source>
        <dbReference type="ARBA" id="ARBA00023163"/>
    </source>
</evidence>
<dbReference type="Pfam" id="PF04542">
    <property type="entry name" value="Sigma70_r2"/>
    <property type="match status" value="1"/>
</dbReference>
<keyword evidence="9" id="KW-1185">Reference proteome</keyword>
<dbReference type="InParanoid" id="A0A263CYC6"/>
<evidence type="ECO:0000313" key="8">
    <source>
        <dbReference type="EMBL" id="OZM70105.1"/>
    </source>
</evidence>
<evidence type="ECO:0000256" key="2">
    <source>
        <dbReference type="ARBA" id="ARBA00023015"/>
    </source>
</evidence>
<dbReference type="EMBL" id="NKYE01000024">
    <property type="protein sequence ID" value="OZM70105.1"/>
    <property type="molecule type" value="Genomic_DNA"/>
</dbReference>
<dbReference type="InterPro" id="IPR013325">
    <property type="entry name" value="RNA_pol_sigma_r2"/>
</dbReference>
<protein>
    <submittedName>
        <fullName evidence="8">RNA polymerase subunit sigma-24</fullName>
    </submittedName>
</protein>
<dbReference type="Gene3D" id="1.10.1740.10">
    <property type="match status" value="1"/>
</dbReference>
<dbReference type="Proteomes" id="UP000242444">
    <property type="component" value="Unassembled WGS sequence"/>
</dbReference>
<dbReference type="AlphaFoldDB" id="A0A263CYC6"/>
<dbReference type="InterPro" id="IPR007627">
    <property type="entry name" value="RNA_pol_sigma70_r2"/>
</dbReference>
<accession>A0A263CYC6</accession>
<dbReference type="SUPFAM" id="SSF88946">
    <property type="entry name" value="Sigma2 domain of RNA polymerase sigma factors"/>
    <property type="match status" value="1"/>
</dbReference>
<comment type="caution">
    <text evidence="8">The sequence shown here is derived from an EMBL/GenBank/DDBJ whole genome shotgun (WGS) entry which is preliminary data.</text>
</comment>
<evidence type="ECO:0000259" key="5">
    <source>
        <dbReference type="Pfam" id="PF04542"/>
    </source>
</evidence>
<dbReference type="InterPro" id="IPR046531">
    <property type="entry name" value="DUF6596"/>
</dbReference>
<name>A0A263CYC6_9PSEU</name>
<dbReference type="OrthoDB" id="9780299at2"/>
<dbReference type="InterPro" id="IPR013249">
    <property type="entry name" value="RNA_pol_sigma70_r4_t2"/>
</dbReference>
<keyword evidence="2" id="KW-0805">Transcription regulation</keyword>
<dbReference type="PANTHER" id="PTHR47756:SF2">
    <property type="entry name" value="BLL6612 PROTEIN"/>
    <property type="match status" value="1"/>
</dbReference>
<gene>
    <name evidence="8" type="ORF">CFN78_26905</name>
</gene>
<comment type="similarity">
    <text evidence="1">Belongs to the sigma-70 factor family. ECF subfamily.</text>
</comment>
<dbReference type="GO" id="GO:0003677">
    <property type="term" value="F:DNA binding"/>
    <property type="evidence" value="ECO:0007669"/>
    <property type="project" value="InterPro"/>
</dbReference>
<dbReference type="RefSeq" id="WP_094865886.1">
    <property type="nucleotide sequence ID" value="NZ_NKYE01000024.1"/>
</dbReference>
<dbReference type="GO" id="GO:0006352">
    <property type="term" value="P:DNA-templated transcription initiation"/>
    <property type="evidence" value="ECO:0007669"/>
    <property type="project" value="InterPro"/>
</dbReference>
<feature type="domain" description="RNA polymerase sigma-70 region 2" evidence="5">
    <location>
        <begin position="9"/>
        <end position="75"/>
    </location>
</feature>
<reference evidence="8 9" key="1">
    <citation type="submission" date="2017-07" db="EMBL/GenBank/DDBJ databases">
        <title>Amycolatopsis antarcticus sp. nov., isolated from the surface of an Antarcticus brown macroalga.</title>
        <authorList>
            <person name="Wang J."/>
            <person name="Leiva S."/>
            <person name="Huang J."/>
            <person name="Huang Y."/>
        </authorList>
    </citation>
    <scope>NUCLEOTIDE SEQUENCE [LARGE SCALE GENOMIC DNA]</scope>
    <source>
        <strain evidence="8 9">AU-G6</strain>
    </source>
</reference>
<dbReference type="Pfam" id="PF20239">
    <property type="entry name" value="DUF6596"/>
    <property type="match status" value="1"/>
</dbReference>